<keyword evidence="4 9" id="KW-0812">Transmembrane</keyword>
<keyword evidence="6 9" id="KW-0378">Hydrolase</keyword>
<keyword evidence="3 9" id="KW-0645">Protease</keyword>
<feature type="active site" evidence="9">
    <location>
        <position position="121"/>
    </location>
</feature>
<comment type="pathway">
    <text evidence="9">Protein modification; lipoprotein biosynthesis (signal peptide cleavage).</text>
</comment>
<reference evidence="11" key="1">
    <citation type="journal article" date="2021" name="Int. J. Syst. Evol. Microbiol.">
        <title>Bradyrhizobium septentrionale sp. nov. (sv. septentrionale) and Bradyrhizobium quebecense sp. nov. (sv. septentrionale) associated with legumes native to Canada possess rearranged symbiosis genes and numerous insertion sequences.</title>
        <authorList>
            <person name="Bromfield E.S.P."/>
            <person name="Cloutier S."/>
        </authorList>
    </citation>
    <scope>NUCLEOTIDE SEQUENCE</scope>
    <source>
        <strain evidence="11">12S5</strain>
    </source>
</reference>
<dbReference type="InterPro" id="IPR001872">
    <property type="entry name" value="Peptidase_A8"/>
</dbReference>
<feature type="transmembrane region" description="Helical" evidence="9">
    <location>
        <begin position="114"/>
        <end position="137"/>
    </location>
</feature>
<dbReference type="EMBL" id="JAGEPA010000001">
    <property type="protein sequence ID" value="MBO1429804.1"/>
    <property type="molecule type" value="Genomic_DNA"/>
</dbReference>
<evidence type="ECO:0000256" key="8">
    <source>
        <dbReference type="ARBA" id="ARBA00023136"/>
    </source>
</evidence>
<keyword evidence="7 9" id="KW-1133">Transmembrane helix</keyword>
<comment type="caution">
    <text evidence="9">Lacks conserved residue(s) required for the propagation of feature annotation.</text>
</comment>
<dbReference type="PANTHER" id="PTHR33695:SF1">
    <property type="entry name" value="LIPOPROTEIN SIGNAL PEPTIDASE"/>
    <property type="match status" value="1"/>
</dbReference>
<feature type="transmembrane region" description="Helical" evidence="9">
    <location>
        <begin position="52"/>
        <end position="70"/>
    </location>
</feature>
<dbReference type="EC" id="3.4.23.36" evidence="9"/>
<dbReference type="GO" id="GO:0004190">
    <property type="term" value="F:aspartic-type endopeptidase activity"/>
    <property type="evidence" value="ECO:0007669"/>
    <property type="project" value="UniProtKB-EC"/>
</dbReference>
<evidence type="ECO:0000256" key="7">
    <source>
        <dbReference type="ARBA" id="ARBA00022989"/>
    </source>
</evidence>
<protein>
    <recommendedName>
        <fullName evidence="9">Lipoprotein signal peptidase</fullName>
        <ecNumber evidence="9">3.4.23.36</ecNumber>
    </recommendedName>
    <alternativeName>
        <fullName evidence="9">Prolipoprotein signal peptidase</fullName>
    </alternativeName>
    <alternativeName>
        <fullName evidence="9">Signal peptidase II</fullName>
        <shortName evidence="9">SPase II</shortName>
    </alternativeName>
</protein>
<evidence type="ECO:0000313" key="11">
    <source>
        <dbReference type="EMBL" id="MBO1429804.1"/>
    </source>
</evidence>
<organism evidence="11 12">
    <name type="scientific">Bradyrhizobium quebecense</name>
    <dbReference type="NCBI Taxonomy" id="2748629"/>
    <lineage>
        <taxon>Bacteria</taxon>
        <taxon>Pseudomonadati</taxon>
        <taxon>Pseudomonadota</taxon>
        <taxon>Alphaproteobacteria</taxon>
        <taxon>Hyphomicrobiales</taxon>
        <taxon>Nitrobacteraceae</taxon>
        <taxon>Bradyrhizobium</taxon>
    </lineage>
</organism>
<keyword evidence="12" id="KW-1185">Reference proteome</keyword>
<evidence type="ECO:0000256" key="5">
    <source>
        <dbReference type="ARBA" id="ARBA00022750"/>
    </source>
</evidence>
<keyword evidence="2 9" id="KW-1003">Cell membrane</keyword>
<comment type="similarity">
    <text evidence="1 9 10">Belongs to the peptidase A8 family.</text>
</comment>
<evidence type="ECO:0000313" key="12">
    <source>
        <dbReference type="Proteomes" id="UP000692816"/>
    </source>
</evidence>
<evidence type="ECO:0000256" key="10">
    <source>
        <dbReference type="RuleBase" id="RU004181"/>
    </source>
</evidence>
<comment type="catalytic activity">
    <reaction evidence="9">
        <text>Release of signal peptides from bacterial membrane prolipoproteins. Hydrolyzes -Xaa-Yaa-Zaa-|-(S,diacylglyceryl)Cys-, in which Xaa is hydrophobic (preferably Leu), and Yaa (Ala or Ser) and Zaa (Gly or Ala) have small, neutral side chains.</text>
        <dbReference type="EC" id="3.4.23.36"/>
    </reaction>
</comment>
<comment type="function">
    <text evidence="9">This protein specifically catalyzes the removal of signal peptides from prolipoproteins.</text>
</comment>
<evidence type="ECO:0000256" key="3">
    <source>
        <dbReference type="ARBA" id="ARBA00022670"/>
    </source>
</evidence>
<comment type="caution">
    <text evidence="11">The sequence shown here is derived from an EMBL/GenBank/DDBJ whole genome shotgun (WGS) entry which is preliminary data.</text>
</comment>
<gene>
    <name evidence="9 11" type="primary">lspA</name>
    <name evidence="11" type="ORF">J4P68_10200</name>
</gene>
<evidence type="ECO:0000256" key="6">
    <source>
        <dbReference type="ARBA" id="ARBA00022801"/>
    </source>
</evidence>
<evidence type="ECO:0000256" key="2">
    <source>
        <dbReference type="ARBA" id="ARBA00022475"/>
    </source>
</evidence>
<keyword evidence="5 9" id="KW-0064">Aspartyl protease</keyword>
<dbReference type="NCBIfam" id="TIGR00077">
    <property type="entry name" value="lspA"/>
    <property type="match status" value="1"/>
</dbReference>
<feature type="transmembrane region" description="Helical" evidence="9">
    <location>
        <begin position="77"/>
        <end position="94"/>
    </location>
</feature>
<comment type="subcellular location">
    <subcellularLocation>
        <location evidence="9">Cell membrane</location>
        <topology evidence="9">Multi-pass membrane protein</topology>
    </subcellularLocation>
</comment>
<evidence type="ECO:0000256" key="9">
    <source>
        <dbReference type="HAMAP-Rule" id="MF_00161"/>
    </source>
</evidence>
<evidence type="ECO:0000256" key="1">
    <source>
        <dbReference type="ARBA" id="ARBA00006139"/>
    </source>
</evidence>
<dbReference type="PRINTS" id="PR00781">
    <property type="entry name" value="LIPOSIGPTASE"/>
</dbReference>
<dbReference type="Pfam" id="PF01252">
    <property type="entry name" value="Peptidase_A8"/>
    <property type="match status" value="1"/>
</dbReference>
<proteinExistence type="inferred from homology"/>
<sequence length="150" mass="15658">MLALDQLTKLWALRSLETGATVELPGPVDLTLVFNRSNAFGLVPDYGALSRWALASVGLAAAAALLGSILRRSTSTINAFGFALIGAGAAGNALDRLRLGAVVDLFDASKLRFVWIFNTADVSIDLGIALVLLAALLPSLEAPKTDHGNN</sequence>
<evidence type="ECO:0000256" key="4">
    <source>
        <dbReference type="ARBA" id="ARBA00022692"/>
    </source>
</evidence>
<keyword evidence="8 9" id="KW-0472">Membrane</keyword>
<dbReference type="PANTHER" id="PTHR33695">
    <property type="entry name" value="LIPOPROTEIN SIGNAL PEPTIDASE"/>
    <property type="match status" value="1"/>
</dbReference>
<accession>A0ABS3ME94</accession>
<feature type="active site" evidence="9">
    <location>
        <position position="104"/>
    </location>
</feature>
<name>A0ABS3ME94_9BRAD</name>
<dbReference type="Proteomes" id="UP000692816">
    <property type="component" value="Unassembled WGS sequence"/>
</dbReference>
<dbReference type="HAMAP" id="MF_00161">
    <property type="entry name" value="LspA"/>
    <property type="match status" value="1"/>
</dbReference>